<keyword evidence="1" id="KW-0732">Signal</keyword>
<reference evidence="2" key="1">
    <citation type="submission" date="2020-01" db="EMBL/GenBank/DDBJ databases">
        <authorList>
            <person name="Yang Y."/>
            <person name="Kwon Y.M."/>
        </authorList>
    </citation>
    <scope>NUCLEOTIDE SEQUENCE</scope>
    <source>
        <strain evidence="2">PG104</strain>
    </source>
</reference>
<dbReference type="EMBL" id="CP047289">
    <property type="protein sequence ID" value="QUS36060.1"/>
    <property type="molecule type" value="Genomic_DNA"/>
</dbReference>
<feature type="chain" id="PRO_5035299743" evidence="1">
    <location>
        <begin position="26"/>
        <end position="409"/>
    </location>
</feature>
<organism evidence="2 3">
    <name type="scientific">Falsirhodobacter algicola</name>
    <dbReference type="NCBI Taxonomy" id="2692330"/>
    <lineage>
        <taxon>Bacteria</taxon>
        <taxon>Pseudomonadati</taxon>
        <taxon>Pseudomonadota</taxon>
        <taxon>Alphaproteobacteria</taxon>
        <taxon>Rhodobacterales</taxon>
        <taxon>Paracoccaceae</taxon>
        <taxon>Falsirhodobacter</taxon>
    </lineage>
</organism>
<sequence length="409" mass="43815">MTQLRSLFLAAASFGTILSAQGAFAQGFTVTGSYGSRDLLGGFPSDGSSDEAEVQLSYAGQGPRLGYNLAVTVGDDDDSVDFDDSFVEAYAGGFAFGLGAVDRNWSPSRFSSLILSDNADPIPSAYVVKRQYTAFDTPWLSWIGPWKGEFFVGQTDSDGNPDNTKLMGMRLQLQPVDGFEIDLVRTAQWGGDGRSESLKTFLDVLTGDTNEGEASEANQLAGIGLSWTLPEEIAPLRLYAQAVGEDESGGLPSCFMYLAGVEGVGTAFGLPTTVTLEGATTEISDSENGFCGPGTAYNNNAYPGGYTHHEDVMGMPMDTDSRMAQLIIEHQLARFALDWSVGYYEINTTNRPDHRLSSTEVDGTILRVGASQSWGDTTLRGGVAWQSFDLDNDDIDAGMGVSFSVSRTF</sequence>
<dbReference type="KEGG" id="fap:GR316_07130"/>
<dbReference type="RefSeq" id="WP_211783282.1">
    <property type="nucleotide sequence ID" value="NZ_CP047289.1"/>
</dbReference>
<keyword evidence="3" id="KW-1185">Reference proteome</keyword>
<dbReference type="Pfam" id="PF14052">
    <property type="entry name" value="Caps_assemb_Wzi"/>
    <property type="match status" value="1"/>
</dbReference>
<dbReference type="Gene3D" id="2.40.160.130">
    <property type="entry name" value="Capsule assembly protein Wzi"/>
    <property type="match status" value="1"/>
</dbReference>
<evidence type="ECO:0000313" key="2">
    <source>
        <dbReference type="EMBL" id="QUS36060.1"/>
    </source>
</evidence>
<protein>
    <submittedName>
        <fullName evidence="2">Aldo/keto reductase</fullName>
    </submittedName>
</protein>
<feature type="signal peptide" evidence="1">
    <location>
        <begin position="1"/>
        <end position="25"/>
    </location>
</feature>
<dbReference type="Proteomes" id="UP000679284">
    <property type="component" value="Chromosome"/>
</dbReference>
<dbReference type="InterPro" id="IPR038636">
    <property type="entry name" value="Wzi_sf"/>
</dbReference>
<evidence type="ECO:0000313" key="3">
    <source>
        <dbReference type="Proteomes" id="UP000679284"/>
    </source>
</evidence>
<gene>
    <name evidence="2" type="ORF">GR316_07130</name>
</gene>
<proteinExistence type="predicted"/>
<name>A0A8J8MSS6_9RHOB</name>
<evidence type="ECO:0000256" key="1">
    <source>
        <dbReference type="SAM" id="SignalP"/>
    </source>
</evidence>
<dbReference type="InterPro" id="IPR026950">
    <property type="entry name" value="Caps_assemb_Wzi"/>
</dbReference>
<accession>A0A8J8MSS6</accession>
<dbReference type="AlphaFoldDB" id="A0A8J8MSS6"/>